<dbReference type="PATRIC" id="fig|1641812.3.peg.4308"/>
<evidence type="ECO:0000313" key="2">
    <source>
        <dbReference type="Proteomes" id="UP000034103"/>
    </source>
</evidence>
<reference evidence="1 2" key="1">
    <citation type="journal article" date="2015" name="Genome Announc.">
        <title>Complete Genome Sequence of Microcystis aeruginosa NIES-2549, a Bloom-Forming Cyanobacterium from Lake Kasumigaura, Japan.</title>
        <authorList>
            <person name="Yamaguchi H."/>
            <person name="Suzuki S."/>
            <person name="Tanabe Y."/>
            <person name="Osana Y."/>
            <person name="Shimura Y."/>
            <person name="Ishida K."/>
            <person name="Kawachi M."/>
        </authorList>
    </citation>
    <scope>NUCLEOTIDE SEQUENCE [LARGE SCALE GENOMIC DNA]</scope>
    <source>
        <strain evidence="1 2">NIES-2549</strain>
    </source>
</reference>
<dbReference type="HOGENOM" id="CLU_2494400_0_0_3"/>
<dbReference type="AlphaFoldDB" id="A0A0F6RNV6"/>
<dbReference type="RefSeq" id="WP_046663417.1">
    <property type="nucleotide sequence ID" value="NZ_CP011304.1"/>
</dbReference>
<gene>
    <name evidence="1" type="ORF">MYAER_4169</name>
</gene>
<proteinExistence type="predicted"/>
<sequence length="90" mass="10004">METNMRELIQSIDQAITVAEQMRKTEISTRIEGLISVLKTIKSQALAGQLPSSQGIVTLGLAREVADWIDSLDSPLLKAVGKVEREYQKY</sequence>
<evidence type="ECO:0000313" key="1">
    <source>
        <dbReference type="EMBL" id="AKE66493.1"/>
    </source>
</evidence>
<dbReference type="EMBL" id="CP011304">
    <property type="protein sequence ID" value="AKE66493.1"/>
    <property type="molecule type" value="Genomic_DNA"/>
</dbReference>
<name>A0A0F6RNV6_MICAE</name>
<dbReference type="Proteomes" id="UP000034103">
    <property type="component" value="Chromosome"/>
</dbReference>
<protein>
    <submittedName>
        <fullName evidence="1">Uncharacterized protein</fullName>
    </submittedName>
</protein>
<accession>A0A0F6RNV6</accession>
<organism evidence="1 2">
    <name type="scientific">Microcystis aeruginosa NIES-2549</name>
    <dbReference type="NCBI Taxonomy" id="1641812"/>
    <lineage>
        <taxon>Bacteria</taxon>
        <taxon>Bacillati</taxon>
        <taxon>Cyanobacteriota</taxon>
        <taxon>Cyanophyceae</taxon>
        <taxon>Oscillatoriophycideae</taxon>
        <taxon>Chroococcales</taxon>
        <taxon>Microcystaceae</taxon>
        <taxon>Microcystis</taxon>
    </lineage>
</organism>